<dbReference type="EMBL" id="JBCEZU010000538">
    <property type="protein sequence ID" value="KAK9517712.1"/>
    <property type="molecule type" value="Genomic_DNA"/>
</dbReference>
<gene>
    <name evidence="1" type="ORF">VZT92_023058</name>
</gene>
<dbReference type="AlphaFoldDB" id="A0AAW1E6C0"/>
<evidence type="ECO:0000313" key="1">
    <source>
        <dbReference type="EMBL" id="KAK9517712.1"/>
    </source>
</evidence>
<accession>A0AAW1E6C0</accession>
<sequence>MFSTGSHDPFTSVTCANCEPALIGEENGGANGEPANFDVLCQMAVSTSQRTLGPHSTLMVSISHEWSEVMLLCSGSAPRVPPRTKEQIPVLLLGCCPYTALSSSPCVMAASWYLVHALETVLGDTANLLTTAHGPSWRRWATSAT</sequence>
<protein>
    <submittedName>
        <fullName evidence="1">Uncharacterized protein</fullName>
    </submittedName>
</protein>
<dbReference type="Proteomes" id="UP001488805">
    <property type="component" value="Unassembled WGS sequence"/>
</dbReference>
<evidence type="ECO:0000313" key="2">
    <source>
        <dbReference type="Proteomes" id="UP001488805"/>
    </source>
</evidence>
<reference evidence="1 2" key="1">
    <citation type="journal article" date="2024" name="Genome Biol. Evol.">
        <title>Chromosome-level genome assembly of the viviparous eelpout Zoarces viviparus.</title>
        <authorList>
            <person name="Fuhrmann N."/>
            <person name="Brasseur M.V."/>
            <person name="Bakowski C.E."/>
            <person name="Podsiadlowski L."/>
            <person name="Prost S."/>
            <person name="Krehenwinkel H."/>
            <person name="Mayer C."/>
        </authorList>
    </citation>
    <scope>NUCLEOTIDE SEQUENCE [LARGE SCALE GENOMIC DNA]</scope>
    <source>
        <strain evidence="1">NO-MEL_2022_Ind0_liver</strain>
    </source>
</reference>
<name>A0AAW1E6C0_ZOAVI</name>
<comment type="caution">
    <text evidence="1">The sequence shown here is derived from an EMBL/GenBank/DDBJ whole genome shotgun (WGS) entry which is preliminary data.</text>
</comment>
<organism evidence="1 2">
    <name type="scientific">Zoarces viviparus</name>
    <name type="common">Viviparous eelpout</name>
    <name type="synonym">Blennius viviparus</name>
    <dbReference type="NCBI Taxonomy" id="48416"/>
    <lineage>
        <taxon>Eukaryota</taxon>
        <taxon>Metazoa</taxon>
        <taxon>Chordata</taxon>
        <taxon>Craniata</taxon>
        <taxon>Vertebrata</taxon>
        <taxon>Euteleostomi</taxon>
        <taxon>Actinopterygii</taxon>
        <taxon>Neopterygii</taxon>
        <taxon>Teleostei</taxon>
        <taxon>Neoteleostei</taxon>
        <taxon>Acanthomorphata</taxon>
        <taxon>Eupercaria</taxon>
        <taxon>Perciformes</taxon>
        <taxon>Cottioidei</taxon>
        <taxon>Zoarcales</taxon>
        <taxon>Zoarcidae</taxon>
        <taxon>Zoarcinae</taxon>
        <taxon>Zoarces</taxon>
    </lineage>
</organism>
<proteinExistence type="predicted"/>
<keyword evidence="2" id="KW-1185">Reference proteome</keyword>